<dbReference type="EMBL" id="MU006782">
    <property type="protein sequence ID" value="KAF2642060.1"/>
    <property type="molecule type" value="Genomic_DNA"/>
</dbReference>
<feature type="region of interest" description="Disordered" evidence="6">
    <location>
        <begin position="321"/>
        <end position="342"/>
    </location>
</feature>
<organism evidence="9 10">
    <name type="scientific">Massarina eburnea CBS 473.64</name>
    <dbReference type="NCBI Taxonomy" id="1395130"/>
    <lineage>
        <taxon>Eukaryota</taxon>
        <taxon>Fungi</taxon>
        <taxon>Dikarya</taxon>
        <taxon>Ascomycota</taxon>
        <taxon>Pezizomycotina</taxon>
        <taxon>Dothideomycetes</taxon>
        <taxon>Pleosporomycetidae</taxon>
        <taxon>Pleosporales</taxon>
        <taxon>Massarineae</taxon>
        <taxon>Massarinaceae</taxon>
        <taxon>Massarina</taxon>
    </lineage>
</organism>
<evidence type="ECO:0000256" key="7">
    <source>
        <dbReference type="SAM" id="Phobius"/>
    </source>
</evidence>
<evidence type="ECO:0000259" key="8">
    <source>
        <dbReference type="Pfam" id="PF20684"/>
    </source>
</evidence>
<evidence type="ECO:0000256" key="1">
    <source>
        <dbReference type="ARBA" id="ARBA00004141"/>
    </source>
</evidence>
<keyword evidence="2 7" id="KW-0812">Transmembrane</keyword>
<dbReference type="Proteomes" id="UP000799753">
    <property type="component" value="Unassembled WGS sequence"/>
</dbReference>
<keyword evidence="4 7" id="KW-0472">Membrane</keyword>
<comment type="subcellular location">
    <subcellularLocation>
        <location evidence="1">Membrane</location>
        <topology evidence="1">Multi-pass membrane protein</topology>
    </subcellularLocation>
</comment>
<feature type="transmembrane region" description="Helical" evidence="7">
    <location>
        <begin position="12"/>
        <end position="31"/>
    </location>
</feature>
<dbReference type="PANTHER" id="PTHR33048:SF31">
    <property type="entry name" value="INTEGRAL MEMBRANE PROTEIN"/>
    <property type="match status" value="1"/>
</dbReference>
<dbReference type="InterPro" id="IPR049326">
    <property type="entry name" value="Rhodopsin_dom_fungi"/>
</dbReference>
<name>A0A6A6S3E2_9PLEO</name>
<dbReference type="PANTHER" id="PTHR33048">
    <property type="entry name" value="PTH11-LIKE INTEGRAL MEMBRANE PROTEIN (AFU_ORTHOLOGUE AFUA_5G11245)"/>
    <property type="match status" value="1"/>
</dbReference>
<sequence length="342" mass="37580">MVKGVTSPELALAVLVPMPFCIVLAILRFRIRLQRKAWGVDDWAMLLNIPFWLTASIASIGMAWSGVGAPDASLSDEEYAASLRWFYVFQEPWCFTLITIKWSIGFALVRIGNGHKYVIVVVYTCLAVVTIVMGGTGLYLFFQCSPVEKNWYTLIDGHCKAREIQTILSFTVAAVSITTDWIFAILPMFLLWNIQMDPHVKVSVVGLLGLGVFASIAPIVRLKYLVGLNDNSKLLQNLGMILAWATAEQNVGMIISNLPACRPLLTSFTSYVMGSKQSSNKSSSALNYFELDENRSKGPQSYKGGNETRIYGHEINGDYDKGLPADGGSQENIIGDSKGGAV</sequence>
<evidence type="ECO:0000256" key="3">
    <source>
        <dbReference type="ARBA" id="ARBA00022989"/>
    </source>
</evidence>
<reference evidence="9" key="1">
    <citation type="journal article" date="2020" name="Stud. Mycol.">
        <title>101 Dothideomycetes genomes: a test case for predicting lifestyles and emergence of pathogens.</title>
        <authorList>
            <person name="Haridas S."/>
            <person name="Albert R."/>
            <person name="Binder M."/>
            <person name="Bloem J."/>
            <person name="Labutti K."/>
            <person name="Salamov A."/>
            <person name="Andreopoulos B."/>
            <person name="Baker S."/>
            <person name="Barry K."/>
            <person name="Bills G."/>
            <person name="Bluhm B."/>
            <person name="Cannon C."/>
            <person name="Castanera R."/>
            <person name="Culley D."/>
            <person name="Daum C."/>
            <person name="Ezra D."/>
            <person name="Gonzalez J."/>
            <person name="Henrissat B."/>
            <person name="Kuo A."/>
            <person name="Liang C."/>
            <person name="Lipzen A."/>
            <person name="Lutzoni F."/>
            <person name="Magnuson J."/>
            <person name="Mondo S."/>
            <person name="Nolan M."/>
            <person name="Ohm R."/>
            <person name="Pangilinan J."/>
            <person name="Park H.-J."/>
            <person name="Ramirez L."/>
            <person name="Alfaro M."/>
            <person name="Sun H."/>
            <person name="Tritt A."/>
            <person name="Yoshinaga Y."/>
            <person name="Zwiers L.-H."/>
            <person name="Turgeon B."/>
            <person name="Goodwin S."/>
            <person name="Spatafora J."/>
            <person name="Crous P."/>
            <person name="Grigoriev I."/>
        </authorList>
    </citation>
    <scope>NUCLEOTIDE SEQUENCE</scope>
    <source>
        <strain evidence="9">CBS 473.64</strain>
    </source>
</reference>
<feature type="transmembrane region" description="Helical" evidence="7">
    <location>
        <begin position="204"/>
        <end position="226"/>
    </location>
</feature>
<evidence type="ECO:0000256" key="2">
    <source>
        <dbReference type="ARBA" id="ARBA00022692"/>
    </source>
</evidence>
<keyword evidence="10" id="KW-1185">Reference proteome</keyword>
<feature type="transmembrane region" description="Helical" evidence="7">
    <location>
        <begin position="85"/>
        <end position="108"/>
    </location>
</feature>
<protein>
    <recommendedName>
        <fullName evidence="8">Rhodopsin domain-containing protein</fullName>
    </recommendedName>
</protein>
<feature type="domain" description="Rhodopsin" evidence="8">
    <location>
        <begin position="27"/>
        <end position="266"/>
    </location>
</feature>
<dbReference type="GO" id="GO:0016020">
    <property type="term" value="C:membrane"/>
    <property type="evidence" value="ECO:0007669"/>
    <property type="project" value="UniProtKB-SubCell"/>
</dbReference>
<dbReference type="OrthoDB" id="3934549at2759"/>
<feature type="transmembrane region" description="Helical" evidence="7">
    <location>
        <begin position="120"/>
        <end position="142"/>
    </location>
</feature>
<proteinExistence type="inferred from homology"/>
<evidence type="ECO:0000256" key="5">
    <source>
        <dbReference type="ARBA" id="ARBA00038359"/>
    </source>
</evidence>
<accession>A0A6A6S3E2</accession>
<evidence type="ECO:0000256" key="6">
    <source>
        <dbReference type="SAM" id="MobiDB-lite"/>
    </source>
</evidence>
<feature type="transmembrane region" description="Helical" evidence="7">
    <location>
        <begin position="43"/>
        <end position="65"/>
    </location>
</feature>
<dbReference type="AlphaFoldDB" id="A0A6A6S3E2"/>
<evidence type="ECO:0000313" key="9">
    <source>
        <dbReference type="EMBL" id="KAF2642060.1"/>
    </source>
</evidence>
<evidence type="ECO:0000313" key="10">
    <source>
        <dbReference type="Proteomes" id="UP000799753"/>
    </source>
</evidence>
<gene>
    <name evidence="9" type="ORF">P280DRAFT_291762</name>
</gene>
<feature type="transmembrane region" description="Helical" evidence="7">
    <location>
        <begin position="167"/>
        <end position="192"/>
    </location>
</feature>
<comment type="similarity">
    <text evidence="5">Belongs to the SAT4 family.</text>
</comment>
<keyword evidence="3 7" id="KW-1133">Transmembrane helix</keyword>
<evidence type="ECO:0000256" key="4">
    <source>
        <dbReference type="ARBA" id="ARBA00023136"/>
    </source>
</evidence>
<dbReference type="InterPro" id="IPR052337">
    <property type="entry name" value="SAT4-like"/>
</dbReference>
<dbReference type="Pfam" id="PF20684">
    <property type="entry name" value="Fung_rhodopsin"/>
    <property type="match status" value="1"/>
</dbReference>